<dbReference type="AlphaFoldDB" id="A0AA36AZS0"/>
<gene>
    <name evidence="1" type="ORF">OCTVUL_1B019537</name>
</gene>
<evidence type="ECO:0000313" key="1">
    <source>
        <dbReference type="EMBL" id="CAI9724679.1"/>
    </source>
</evidence>
<name>A0AA36AZS0_OCTVU</name>
<sequence length="81" mass="8564">MIIVLAFMRSSCGSCGYCSGYGHGYSSSSGGGADRVAKLLGEEKHILIAIDCDNYIDNFRGCDFGDVTGIVVMVVFGMLIV</sequence>
<protein>
    <submittedName>
        <fullName evidence="1">Uncharacterized protein</fullName>
    </submittedName>
</protein>
<accession>A0AA36AZS0</accession>
<organism evidence="1 2">
    <name type="scientific">Octopus vulgaris</name>
    <name type="common">Common octopus</name>
    <dbReference type="NCBI Taxonomy" id="6645"/>
    <lineage>
        <taxon>Eukaryota</taxon>
        <taxon>Metazoa</taxon>
        <taxon>Spiralia</taxon>
        <taxon>Lophotrochozoa</taxon>
        <taxon>Mollusca</taxon>
        <taxon>Cephalopoda</taxon>
        <taxon>Coleoidea</taxon>
        <taxon>Octopodiformes</taxon>
        <taxon>Octopoda</taxon>
        <taxon>Incirrata</taxon>
        <taxon>Octopodidae</taxon>
        <taxon>Octopus</taxon>
    </lineage>
</organism>
<reference evidence="1" key="1">
    <citation type="submission" date="2023-08" db="EMBL/GenBank/DDBJ databases">
        <authorList>
            <person name="Alioto T."/>
            <person name="Alioto T."/>
            <person name="Gomez Garrido J."/>
        </authorList>
    </citation>
    <scope>NUCLEOTIDE SEQUENCE</scope>
</reference>
<evidence type="ECO:0000313" key="2">
    <source>
        <dbReference type="Proteomes" id="UP001162480"/>
    </source>
</evidence>
<keyword evidence="2" id="KW-1185">Reference proteome</keyword>
<proteinExistence type="predicted"/>
<dbReference type="EMBL" id="OX597819">
    <property type="protein sequence ID" value="CAI9724679.1"/>
    <property type="molecule type" value="Genomic_DNA"/>
</dbReference>
<dbReference type="Proteomes" id="UP001162480">
    <property type="component" value="Chromosome 6"/>
</dbReference>